<feature type="transmembrane region" description="Helical" evidence="4">
    <location>
        <begin position="37"/>
        <end position="60"/>
    </location>
</feature>
<gene>
    <name evidence="6" type="ORF">FHU10_4209</name>
</gene>
<feature type="transmembrane region" description="Helical" evidence="4">
    <location>
        <begin position="239"/>
        <end position="259"/>
    </location>
</feature>
<organism evidence="6">
    <name type="scientific">Serratia fonticola</name>
    <dbReference type="NCBI Taxonomy" id="47917"/>
    <lineage>
        <taxon>Bacteria</taxon>
        <taxon>Pseudomonadati</taxon>
        <taxon>Pseudomonadota</taxon>
        <taxon>Gammaproteobacteria</taxon>
        <taxon>Enterobacterales</taxon>
        <taxon>Yersiniaceae</taxon>
        <taxon>Serratia</taxon>
    </lineage>
</organism>
<evidence type="ECO:0000256" key="2">
    <source>
        <dbReference type="ARBA" id="ARBA00022989"/>
    </source>
</evidence>
<feature type="transmembrane region" description="Helical" evidence="4">
    <location>
        <begin position="5"/>
        <end position="25"/>
    </location>
</feature>
<dbReference type="Gene3D" id="1.20.1250.20">
    <property type="entry name" value="MFS general substrate transporter like domains"/>
    <property type="match status" value="1"/>
</dbReference>
<feature type="transmembrane region" description="Helical" evidence="4">
    <location>
        <begin position="212"/>
        <end position="233"/>
    </location>
</feature>
<dbReference type="Pfam" id="PF07690">
    <property type="entry name" value="MFS_1"/>
    <property type="match status" value="1"/>
</dbReference>
<accession>A0A542BQN7</accession>
<feature type="transmembrane region" description="Helical" evidence="4">
    <location>
        <begin position="95"/>
        <end position="116"/>
    </location>
</feature>
<reference evidence="6" key="1">
    <citation type="submission" date="2019-06" db="EMBL/GenBank/DDBJ databases">
        <authorList>
            <person name="Deangelis K."/>
            <person name="Huntemann M."/>
            <person name="Clum A."/>
            <person name="Pillay M."/>
            <person name="Palaniappan K."/>
            <person name="Varghese N."/>
            <person name="Mikhailova N."/>
            <person name="Stamatis D."/>
            <person name="Reddy T."/>
            <person name="Daum C."/>
            <person name="Shapiro N."/>
            <person name="Ivanova N."/>
            <person name="Kyrpides N."/>
            <person name="Woyke T."/>
        </authorList>
    </citation>
    <scope>NUCLEOTIDE SEQUENCE [LARGE SCALE GENOMIC DNA]</scope>
    <source>
        <strain evidence="6">128R</strain>
    </source>
</reference>
<dbReference type="GO" id="GO:0022857">
    <property type="term" value="F:transmembrane transporter activity"/>
    <property type="evidence" value="ECO:0007669"/>
    <property type="project" value="InterPro"/>
</dbReference>
<feature type="transmembrane region" description="Helical" evidence="4">
    <location>
        <begin position="158"/>
        <end position="177"/>
    </location>
</feature>
<feature type="transmembrane region" description="Helical" evidence="4">
    <location>
        <begin position="72"/>
        <end position="89"/>
    </location>
</feature>
<proteinExistence type="predicted"/>
<feature type="domain" description="Major facilitator superfamily (MFS) profile" evidence="5">
    <location>
        <begin position="1"/>
        <end position="376"/>
    </location>
</feature>
<dbReference type="SUPFAM" id="SSF103473">
    <property type="entry name" value="MFS general substrate transporter"/>
    <property type="match status" value="1"/>
</dbReference>
<protein>
    <submittedName>
        <fullName evidence="6">Putative MFS family arabinose efflux permease</fullName>
    </submittedName>
</protein>
<feature type="transmembrane region" description="Helical" evidence="4">
    <location>
        <begin position="128"/>
        <end position="146"/>
    </location>
</feature>
<dbReference type="PROSITE" id="PS50850">
    <property type="entry name" value="MFS"/>
    <property type="match status" value="1"/>
</dbReference>
<dbReference type="InterPro" id="IPR011701">
    <property type="entry name" value="MFS"/>
</dbReference>
<keyword evidence="2 4" id="KW-1133">Transmembrane helix</keyword>
<keyword evidence="3 4" id="KW-0472">Membrane</keyword>
<evidence type="ECO:0000256" key="3">
    <source>
        <dbReference type="ARBA" id="ARBA00023136"/>
    </source>
</evidence>
<feature type="transmembrane region" description="Helical" evidence="4">
    <location>
        <begin position="354"/>
        <end position="372"/>
    </location>
</feature>
<name>A0A542BQN7_SERFO</name>
<dbReference type="OrthoDB" id="9815356at2"/>
<evidence type="ECO:0000259" key="5">
    <source>
        <dbReference type="PROSITE" id="PS50850"/>
    </source>
</evidence>
<dbReference type="InterPro" id="IPR036259">
    <property type="entry name" value="MFS_trans_sf"/>
</dbReference>
<dbReference type="AlphaFoldDB" id="A0A542BQN7"/>
<evidence type="ECO:0000313" key="6">
    <source>
        <dbReference type="EMBL" id="TVZ71577.1"/>
    </source>
</evidence>
<dbReference type="InterPro" id="IPR020846">
    <property type="entry name" value="MFS_dom"/>
</dbReference>
<keyword evidence="1 4" id="KW-0812">Transmembrane</keyword>
<sequence length="383" mass="42348">MNSKIIEILLPIICGLTAANMYYIQSLVPAVTNELNINYSLASMIYTLSLIGNAVSLIFIAPLGDFLDRKSMIVKLYALLSLATLLFYFSTNIYVLLAIAFLIGIGVSVVPIIISYLSMNKISGINSIGRIMAGILLGALFSRFLASAFESLWGWKSIYLFAVICMICSFTFISFFLPKDTGEKPPRGHYAHLIKSTFSLLITDSNIRMCSFLGFMVMAIFASFWNNISIYLFNEFDMSQLGIGLFSLTGVAGASAALFANRILKIIGYSNRLLCFLLALSFLLLWLDSINLILLAVGALFLDAFIQLIHVNNQVNMYKFCKGNESRAASCYMTSFTLGGAFGAKLSSTTYLAFGWKGICIFCMVIAITCLIPKQKYNQRDTL</sequence>
<dbReference type="CDD" id="cd17324">
    <property type="entry name" value="MFS_NepI_like"/>
    <property type="match status" value="1"/>
</dbReference>
<evidence type="ECO:0000256" key="4">
    <source>
        <dbReference type="SAM" id="Phobius"/>
    </source>
</evidence>
<dbReference type="PANTHER" id="PTHR42910">
    <property type="entry name" value="TRANSPORTER SCO4007-RELATED"/>
    <property type="match status" value="1"/>
</dbReference>
<reference evidence="6" key="2">
    <citation type="submission" date="2019-08" db="EMBL/GenBank/DDBJ databases">
        <title>Investigation of anaerobic lignin degradation for improved lignocellulosic biofuels.</title>
        <authorList>
            <person name="Deangelis K.PhD."/>
        </authorList>
    </citation>
    <scope>NUCLEOTIDE SEQUENCE [LARGE SCALE GENOMIC DNA]</scope>
    <source>
        <strain evidence="6">128R</strain>
    </source>
</reference>
<comment type="caution">
    <text evidence="6">The sequence shown here is derived from an EMBL/GenBank/DDBJ whole genome shotgun (WGS) entry which is preliminary data.</text>
</comment>
<evidence type="ECO:0000256" key="1">
    <source>
        <dbReference type="ARBA" id="ARBA00022692"/>
    </source>
</evidence>
<dbReference type="PANTHER" id="PTHR42910:SF1">
    <property type="entry name" value="MAJOR FACILITATOR SUPERFAMILY (MFS) PROFILE DOMAIN-CONTAINING PROTEIN"/>
    <property type="match status" value="1"/>
</dbReference>
<dbReference type="EMBL" id="VISQ01000001">
    <property type="protein sequence ID" value="TVZ71577.1"/>
    <property type="molecule type" value="Genomic_DNA"/>
</dbReference>
<feature type="transmembrane region" description="Helical" evidence="4">
    <location>
        <begin position="266"/>
        <end position="286"/>
    </location>
</feature>